<feature type="compositionally biased region" description="Polar residues" evidence="1">
    <location>
        <begin position="247"/>
        <end position="261"/>
    </location>
</feature>
<feature type="compositionally biased region" description="Pro residues" evidence="1">
    <location>
        <begin position="477"/>
        <end position="486"/>
    </location>
</feature>
<feature type="region of interest" description="Disordered" evidence="1">
    <location>
        <begin position="1"/>
        <end position="35"/>
    </location>
</feature>
<dbReference type="Proteomes" id="UP000298327">
    <property type="component" value="Unassembled WGS sequence"/>
</dbReference>
<accession>A0A4Y9YGL8</accession>
<evidence type="ECO:0000256" key="1">
    <source>
        <dbReference type="SAM" id="MobiDB-lite"/>
    </source>
</evidence>
<feature type="region of interest" description="Disordered" evidence="1">
    <location>
        <begin position="335"/>
        <end position="356"/>
    </location>
</feature>
<feature type="region of interest" description="Disordered" evidence="1">
    <location>
        <begin position="210"/>
        <end position="261"/>
    </location>
</feature>
<name>A0A4Y9YGL8_9AGAM</name>
<dbReference type="OrthoDB" id="10554837at2759"/>
<proteinExistence type="predicted"/>
<feature type="compositionally biased region" description="Pro residues" evidence="1">
    <location>
        <begin position="218"/>
        <end position="228"/>
    </location>
</feature>
<reference evidence="2 3" key="1">
    <citation type="submission" date="2019-02" db="EMBL/GenBank/DDBJ databases">
        <title>Genome sequencing of the rare red list fungi Dentipellis fragilis.</title>
        <authorList>
            <person name="Buettner E."/>
            <person name="Kellner H."/>
        </authorList>
    </citation>
    <scope>NUCLEOTIDE SEQUENCE [LARGE SCALE GENOMIC DNA]</scope>
    <source>
        <strain evidence="2 3">DSM 105465</strain>
    </source>
</reference>
<dbReference type="EMBL" id="SEOQ01000496">
    <property type="protein sequence ID" value="TFY61704.1"/>
    <property type="molecule type" value="Genomic_DNA"/>
</dbReference>
<keyword evidence="3" id="KW-1185">Reference proteome</keyword>
<dbReference type="AlphaFoldDB" id="A0A4Y9YGL8"/>
<feature type="compositionally biased region" description="Low complexity" evidence="1">
    <location>
        <begin position="487"/>
        <end position="549"/>
    </location>
</feature>
<feature type="region of interest" description="Disordered" evidence="1">
    <location>
        <begin position="436"/>
        <end position="568"/>
    </location>
</feature>
<comment type="caution">
    <text evidence="2">The sequence shown here is derived from an EMBL/GenBank/DDBJ whole genome shotgun (WGS) entry which is preliminary data.</text>
</comment>
<gene>
    <name evidence="2" type="ORF">EVG20_g6956</name>
</gene>
<evidence type="ECO:0000313" key="2">
    <source>
        <dbReference type="EMBL" id="TFY61704.1"/>
    </source>
</evidence>
<feature type="compositionally biased region" description="Low complexity" evidence="1">
    <location>
        <begin position="229"/>
        <end position="238"/>
    </location>
</feature>
<organism evidence="2 3">
    <name type="scientific">Dentipellis fragilis</name>
    <dbReference type="NCBI Taxonomy" id="205917"/>
    <lineage>
        <taxon>Eukaryota</taxon>
        <taxon>Fungi</taxon>
        <taxon>Dikarya</taxon>
        <taxon>Basidiomycota</taxon>
        <taxon>Agaricomycotina</taxon>
        <taxon>Agaricomycetes</taxon>
        <taxon>Russulales</taxon>
        <taxon>Hericiaceae</taxon>
        <taxon>Dentipellis</taxon>
    </lineage>
</organism>
<protein>
    <submittedName>
        <fullName evidence="2">Uncharacterized protein</fullName>
    </submittedName>
</protein>
<sequence length="650" mass="71004">MVEEERRHQRPGFAARFPGEPNKSGGPTTTKHPAPMFPAVQSAASLSPTMPYCLCHRMAVPFVLPALVFSIHTPLNTVSPVQTGANGTNRVSRDFTDVASSAFVDVDLAVILFTNVVLLPSPAREGIIRFSWRSQRRHGLSCWVAAVSHASPGSWTLLRHKRWGPTHKGAHFGERDHPCILRKAPDHVVVPMAPDSLLWRPCCPALATSLDTSSPKCQPSPSPSPPPSTYSSQTTTIPGPRYHFSPRAQQRHPSNMGRSNNTKLIVSRPERALQRQTSRYHNIVTGRVLKINLPSLRYKARRLIVQQRSHRVRIPTPPTRPLTNAMGHTVWTHDTTKTRQTSGLAARTRKHTARRAAPYTVLSKAERAQCTHSHNSRTVNGVFKHLSVGPLAAANFKLDAPHPMDVTTMLASSSYHPSLSGAKKALIATMPALFPARTPPKYARSSQKPGKQAPKHMIPPSLASSSRSGTPFFPSESPAPSPPASPAPSISSLPSDFHGRSPSPSTSRSSSPFSTESVSRASSPSSRSSSTSRGGSPFSSLPSYSTSPATSPPASPAPSICSEEFDGEWPEPVTPGYPYHHHDAVFDATLAWFCDYPSVIQQALGDGFTETFLGRPVRYDYESGPRDIEFEEMVLDTIHREQRRRGRRAA</sequence>
<evidence type="ECO:0000313" key="3">
    <source>
        <dbReference type="Proteomes" id="UP000298327"/>
    </source>
</evidence>